<dbReference type="PANTHER" id="PTHR43048">
    <property type="entry name" value="METHYLMALONYL-COA EPIMERASE"/>
    <property type="match status" value="1"/>
</dbReference>
<dbReference type="PANTHER" id="PTHR43048:SF6">
    <property type="entry name" value="BLR8189 PROTEIN"/>
    <property type="match status" value="1"/>
</dbReference>
<dbReference type="InterPro" id="IPR051785">
    <property type="entry name" value="MMCE/EMCE_epimerase"/>
</dbReference>
<sequence length="198" mass="22211">MSITSYRHQDEAFARDSGLPGLRGTEHIGFTVPNLLEAVDFFVNVIGCEPFYALGPFSSDGDWMQTTLNVHPHAVMKKLQFLRCGNGSNFEIFEYSSPDQNPVQPRNSDIGGHHLAFYVDDIDTAVQYLRMHDVRILGEPVVRKDGPSAGQTWVYFLAPWGMQLELVSFPNGKAYEKGLTRRLWSPVGSLADRLFTEG</sequence>
<feature type="domain" description="VOC" evidence="2">
    <location>
        <begin position="24"/>
        <end position="169"/>
    </location>
</feature>
<dbReference type="Pfam" id="PF13669">
    <property type="entry name" value="Glyoxalase_4"/>
    <property type="match status" value="1"/>
</dbReference>
<dbReference type="PROSITE" id="PS51819">
    <property type="entry name" value="VOC"/>
    <property type="match status" value="1"/>
</dbReference>
<dbReference type="Proteomes" id="UP000327108">
    <property type="component" value="Unassembled WGS sequence"/>
</dbReference>
<proteinExistence type="predicted"/>
<evidence type="ECO:0000256" key="1">
    <source>
        <dbReference type="ARBA" id="ARBA00022723"/>
    </source>
</evidence>
<dbReference type="Gene3D" id="3.10.180.10">
    <property type="entry name" value="2,3-Dihydroxybiphenyl 1,2-Dioxygenase, domain 1"/>
    <property type="match status" value="1"/>
</dbReference>
<protein>
    <submittedName>
        <fullName evidence="3">VOC family protein</fullName>
    </submittedName>
</protein>
<dbReference type="GO" id="GO:0046872">
    <property type="term" value="F:metal ion binding"/>
    <property type="evidence" value="ECO:0007669"/>
    <property type="project" value="UniProtKB-KW"/>
</dbReference>
<dbReference type="RefSeq" id="WP_151093867.1">
    <property type="nucleotide sequence ID" value="NZ_JBLZNM010000004.1"/>
</dbReference>
<dbReference type="GO" id="GO:0046491">
    <property type="term" value="P:L-methylmalonyl-CoA metabolic process"/>
    <property type="evidence" value="ECO:0007669"/>
    <property type="project" value="TreeGrafter"/>
</dbReference>
<gene>
    <name evidence="3" type="ORF">F3W84_13505</name>
</gene>
<dbReference type="GO" id="GO:0004493">
    <property type="term" value="F:methylmalonyl-CoA epimerase activity"/>
    <property type="evidence" value="ECO:0007669"/>
    <property type="project" value="TreeGrafter"/>
</dbReference>
<evidence type="ECO:0000259" key="2">
    <source>
        <dbReference type="PROSITE" id="PS51819"/>
    </source>
</evidence>
<reference evidence="3 4" key="1">
    <citation type="submission" date="2019-09" db="EMBL/GenBank/DDBJ databases">
        <title>Biological control of the noxious weed angled onion (Allium triquetrum) thwarted by endophytic bacteria in Victoria, Australia.</title>
        <authorList>
            <person name="Tehranchian P."/>
            <person name="Adair R.J."/>
            <person name="Van T.H."/>
            <person name="Morrison P.D."/>
            <person name="Williams H."/>
            <person name="Lawrie A.C."/>
        </authorList>
    </citation>
    <scope>NUCLEOTIDE SEQUENCE [LARGE SCALE GENOMIC DNA]</scope>
    <source>
        <strain evidence="3 4">RPTAtOch1</strain>
    </source>
</reference>
<dbReference type="AlphaFoldDB" id="A0A5N1JW45"/>
<evidence type="ECO:0000313" key="3">
    <source>
        <dbReference type="EMBL" id="KAA9367428.1"/>
    </source>
</evidence>
<name>A0A5N1JW45_9HYPH</name>
<keyword evidence="1" id="KW-0479">Metal-binding</keyword>
<dbReference type="EMBL" id="VYXQ01000012">
    <property type="protein sequence ID" value="KAA9367428.1"/>
    <property type="molecule type" value="Genomic_DNA"/>
</dbReference>
<accession>A0A5N1JW45</accession>
<dbReference type="SUPFAM" id="SSF54593">
    <property type="entry name" value="Glyoxalase/Bleomycin resistance protein/Dihydroxybiphenyl dioxygenase"/>
    <property type="match status" value="1"/>
</dbReference>
<evidence type="ECO:0000313" key="4">
    <source>
        <dbReference type="Proteomes" id="UP000327108"/>
    </source>
</evidence>
<organism evidence="3 4">
    <name type="scientific">Ochrobactrum quorumnocens</name>
    <dbReference type="NCBI Taxonomy" id="271865"/>
    <lineage>
        <taxon>Bacteria</taxon>
        <taxon>Pseudomonadati</taxon>
        <taxon>Pseudomonadota</taxon>
        <taxon>Alphaproteobacteria</taxon>
        <taxon>Hyphomicrobiales</taxon>
        <taxon>Brucellaceae</taxon>
        <taxon>Brucella/Ochrobactrum group</taxon>
        <taxon>Ochrobactrum</taxon>
    </lineage>
</organism>
<dbReference type="InterPro" id="IPR037523">
    <property type="entry name" value="VOC_core"/>
</dbReference>
<keyword evidence="4" id="KW-1185">Reference proteome</keyword>
<dbReference type="InterPro" id="IPR029068">
    <property type="entry name" value="Glyas_Bleomycin-R_OHBP_Dase"/>
</dbReference>
<comment type="caution">
    <text evidence="3">The sequence shown here is derived from an EMBL/GenBank/DDBJ whole genome shotgun (WGS) entry which is preliminary data.</text>
</comment>